<keyword evidence="6 8" id="KW-0472">Membrane</keyword>
<dbReference type="PANTHER" id="PTHR43029">
    <property type="entry name" value="AMMONIUM TRANSPORTER MEP2"/>
    <property type="match status" value="1"/>
</dbReference>
<keyword evidence="5 8" id="KW-1133">Transmembrane helix</keyword>
<feature type="domain" description="Ammonium transporter AmtB-like" evidence="9">
    <location>
        <begin position="44"/>
        <end position="439"/>
    </location>
</feature>
<name>A0A9P4J1T2_9PEZI</name>
<keyword evidence="7 8" id="KW-0924">Ammonia transport</keyword>
<comment type="similarity">
    <text evidence="2 8">Belongs to the ammonia transporter channel (TC 1.A.11.2) family.</text>
</comment>
<reference evidence="10" key="1">
    <citation type="journal article" date="2020" name="Stud. Mycol.">
        <title>101 Dothideomycetes genomes: a test case for predicting lifestyles and emergence of pathogens.</title>
        <authorList>
            <person name="Haridas S."/>
            <person name="Albert R."/>
            <person name="Binder M."/>
            <person name="Bloem J."/>
            <person name="Labutti K."/>
            <person name="Salamov A."/>
            <person name="Andreopoulos B."/>
            <person name="Baker S."/>
            <person name="Barry K."/>
            <person name="Bills G."/>
            <person name="Bluhm B."/>
            <person name="Cannon C."/>
            <person name="Castanera R."/>
            <person name="Culley D."/>
            <person name="Daum C."/>
            <person name="Ezra D."/>
            <person name="Gonzalez J."/>
            <person name="Henrissat B."/>
            <person name="Kuo A."/>
            <person name="Liang C."/>
            <person name="Lipzen A."/>
            <person name="Lutzoni F."/>
            <person name="Magnuson J."/>
            <person name="Mondo S."/>
            <person name="Nolan M."/>
            <person name="Ohm R."/>
            <person name="Pangilinan J."/>
            <person name="Park H.-J."/>
            <person name="Ramirez L."/>
            <person name="Alfaro M."/>
            <person name="Sun H."/>
            <person name="Tritt A."/>
            <person name="Yoshinaga Y."/>
            <person name="Zwiers L.-H."/>
            <person name="Turgeon B."/>
            <person name="Goodwin S."/>
            <person name="Spatafora J."/>
            <person name="Crous P."/>
            <person name="Grigoriev I."/>
        </authorList>
    </citation>
    <scope>NUCLEOTIDE SEQUENCE</scope>
    <source>
        <strain evidence="10">CBS 260.36</strain>
    </source>
</reference>
<dbReference type="SUPFAM" id="SSF111352">
    <property type="entry name" value="Ammonium transporter"/>
    <property type="match status" value="1"/>
</dbReference>
<evidence type="ECO:0000256" key="4">
    <source>
        <dbReference type="ARBA" id="ARBA00022692"/>
    </source>
</evidence>
<accession>A0A9P4J1T2</accession>
<evidence type="ECO:0000256" key="6">
    <source>
        <dbReference type="ARBA" id="ARBA00023136"/>
    </source>
</evidence>
<dbReference type="OrthoDB" id="534912at2759"/>
<feature type="transmembrane region" description="Helical" evidence="8">
    <location>
        <begin position="41"/>
        <end position="65"/>
    </location>
</feature>
<feature type="transmembrane region" description="Helical" evidence="8">
    <location>
        <begin position="160"/>
        <end position="182"/>
    </location>
</feature>
<keyword evidence="4 8" id="KW-0812">Transmembrane</keyword>
<dbReference type="InterPro" id="IPR024041">
    <property type="entry name" value="NH4_transpt_AmtB-like_dom"/>
</dbReference>
<protein>
    <recommendedName>
        <fullName evidence="8">Ammonium transporter</fullName>
    </recommendedName>
</protein>
<dbReference type="InterPro" id="IPR018047">
    <property type="entry name" value="Ammonium_transpt_CS"/>
</dbReference>
<comment type="subcellular location">
    <subcellularLocation>
        <location evidence="8">Cell membrane</location>
        <topology evidence="8">Multi-pass membrane protein</topology>
    </subcellularLocation>
    <subcellularLocation>
        <location evidence="1">Membrane</location>
        <topology evidence="1">Multi-pass membrane protein</topology>
    </subcellularLocation>
</comment>
<proteinExistence type="inferred from homology"/>
<sequence length="478" mass="50929">MASTTSEVPFTVPTYDPSQPNGGDVFTTNVNTQYTGLEFHYIYLVICGYLVFLIVPGIGLFYAGLSRRKSGLTMLFLSFTVLAVVTFQWIFWGYSLAFSRDAHPFIGTLQNFVMRHTIAAPAASSAVIPDIVYCFYQLMFCACTVMIVVGGAVDRGRILPALVFGFLWATIVYCPIACWTWNVNGWLAKLPALDFAGGGPVHQSSGWAALAYAAVVGKRAGTPAGTRTKPHNATLVFLGTCLIWFGWFGFNGGSALNGSVRAMWAAFNTNVAACFGAIGWVTVDLIRHRGRFSLIGACEGVVAGLVGITPAAGYVSIWPAAAIGFFTAVVCAVAGSVAPALRVDDGLEVFKLHAIGGMMGSFLTGIFADQAISALDGASMYPGGVNGNGKQIGYQLIEILAIAGWSFTVSAILLFVLDKVPGMKLRVDEEAEKSGIDGQMFFDERIGEWDFEGLGLFGLTTSKPSRDADEPGNMLSAS</sequence>
<evidence type="ECO:0000256" key="1">
    <source>
        <dbReference type="ARBA" id="ARBA00004141"/>
    </source>
</evidence>
<feature type="transmembrane region" description="Helical" evidence="8">
    <location>
        <begin position="392"/>
        <end position="417"/>
    </location>
</feature>
<evidence type="ECO:0000256" key="2">
    <source>
        <dbReference type="ARBA" id="ARBA00005887"/>
    </source>
</evidence>
<keyword evidence="11" id="KW-1185">Reference proteome</keyword>
<organism evidence="10 11">
    <name type="scientific">Myriangium duriaei CBS 260.36</name>
    <dbReference type="NCBI Taxonomy" id="1168546"/>
    <lineage>
        <taxon>Eukaryota</taxon>
        <taxon>Fungi</taxon>
        <taxon>Dikarya</taxon>
        <taxon>Ascomycota</taxon>
        <taxon>Pezizomycotina</taxon>
        <taxon>Dothideomycetes</taxon>
        <taxon>Dothideomycetidae</taxon>
        <taxon>Myriangiales</taxon>
        <taxon>Myriangiaceae</taxon>
        <taxon>Myriangium</taxon>
    </lineage>
</organism>
<dbReference type="Pfam" id="PF00909">
    <property type="entry name" value="Ammonium_transp"/>
    <property type="match status" value="1"/>
</dbReference>
<feature type="transmembrane region" description="Helical" evidence="8">
    <location>
        <begin position="202"/>
        <end position="221"/>
    </location>
</feature>
<dbReference type="PROSITE" id="PS01219">
    <property type="entry name" value="AMMONIUM_TRANSP"/>
    <property type="match status" value="1"/>
</dbReference>
<evidence type="ECO:0000256" key="3">
    <source>
        <dbReference type="ARBA" id="ARBA00022448"/>
    </source>
</evidence>
<feature type="transmembrane region" description="Helical" evidence="8">
    <location>
        <begin position="262"/>
        <end position="283"/>
    </location>
</feature>
<feature type="transmembrane region" description="Helical" evidence="8">
    <location>
        <begin position="317"/>
        <end position="340"/>
    </location>
</feature>
<dbReference type="NCBIfam" id="TIGR00836">
    <property type="entry name" value="amt"/>
    <property type="match status" value="1"/>
</dbReference>
<dbReference type="InterPro" id="IPR029020">
    <property type="entry name" value="Ammonium/urea_transptr"/>
</dbReference>
<dbReference type="InterPro" id="IPR001905">
    <property type="entry name" value="Ammonium_transpt"/>
</dbReference>
<feature type="transmembrane region" description="Helical" evidence="8">
    <location>
        <begin position="135"/>
        <end position="153"/>
    </location>
</feature>
<dbReference type="PANTHER" id="PTHR43029:SF15">
    <property type="entry name" value="AMMONIUM TRANSPORTER"/>
    <property type="match status" value="1"/>
</dbReference>
<dbReference type="AlphaFoldDB" id="A0A9P4J1T2"/>
<feature type="transmembrane region" description="Helical" evidence="8">
    <location>
        <begin position="72"/>
        <end position="92"/>
    </location>
</feature>
<feature type="transmembrane region" description="Helical" evidence="8">
    <location>
        <begin position="352"/>
        <end position="372"/>
    </location>
</feature>
<dbReference type="EMBL" id="ML996086">
    <property type="protein sequence ID" value="KAF2152540.1"/>
    <property type="molecule type" value="Genomic_DNA"/>
</dbReference>
<evidence type="ECO:0000256" key="7">
    <source>
        <dbReference type="ARBA" id="ARBA00023177"/>
    </source>
</evidence>
<evidence type="ECO:0000256" key="5">
    <source>
        <dbReference type="ARBA" id="ARBA00022989"/>
    </source>
</evidence>
<dbReference type="Gene3D" id="1.10.3430.10">
    <property type="entry name" value="Ammonium transporter AmtB like domains"/>
    <property type="match status" value="1"/>
</dbReference>
<evidence type="ECO:0000256" key="8">
    <source>
        <dbReference type="RuleBase" id="RU362002"/>
    </source>
</evidence>
<gene>
    <name evidence="10" type="ORF">K461DRAFT_286422</name>
</gene>
<dbReference type="Proteomes" id="UP000799439">
    <property type="component" value="Unassembled WGS sequence"/>
</dbReference>
<feature type="transmembrane region" description="Helical" evidence="8">
    <location>
        <begin position="233"/>
        <end position="250"/>
    </location>
</feature>
<dbReference type="GO" id="GO:0008519">
    <property type="term" value="F:ammonium channel activity"/>
    <property type="evidence" value="ECO:0007669"/>
    <property type="project" value="InterPro"/>
</dbReference>
<dbReference type="GO" id="GO:0005886">
    <property type="term" value="C:plasma membrane"/>
    <property type="evidence" value="ECO:0007669"/>
    <property type="project" value="UniProtKB-SubCell"/>
</dbReference>
<evidence type="ECO:0000259" key="9">
    <source>
        <dbReference type="Pfam" id="PF00909"/>
    </source>
</evidence>
<comment type="caution">
    <text evidence="10">The sequence shown here is derived from an EMBL/GenBank/DDBJ whole genome shotgun (WGS) entry which is preliminary data.</text>
</comment>
<evidence type="ECO:0000313" key="10">
    <source>
        <dbReference type="EMBL" id="KAF2152540.1"/>
    </source>
</evidence>
<evidence type="ECO:0000313" key="11">
    <source>
        <dbReference type="Proteomes" id="UP000799439"/>
    </source>
</evidence>
<feature type="transmembrane region" description="Helical" evidence="8">
    <location>
        <begin position="292"/>
        <end position="311"/>
    </location>
</feature>
<keyword evidence="3 8" id="KW-0813">Transport</keyword>